<organism evidence="4 5">
    <name type="scientific">Micromonospora echinaurantiaca</name>
    <dbReference type="NCBI Taxonomy" id="47857"/>
    <lineage>
        <taxon>Bacteria</taxon>
        <taxon>Bacillati</taxon>
        <taxon>Actinomycetota</taxon>
        <taxon>Actinomycetes</taxon>
        <taxon>Micromonosporales</taxon>
        <taxon>Micromonosporaceae</taxon>
        <taxon>Micromonospora</taxon>
    </lineage>
</organism>
<name>A0A1C5I5S5_9ACTN</name>
<dbReference type="PROSITE" id="PS50801">
    <property type="entry name" value="STAS"/>
    <property type="match status" value="1"/>
</dbReference>
<dbReference type="Gene3D" id="3.30.750.24">
    <property type="entry name" value="STAS domain"/>
    <property type="match status" value="1"/>
</dbReference>
<dbReference type="PANTHER" id="PTHR33495:SF2">
    <property type="entry name" value="ANTI-SIGMA FACTOR ANTAGONIST TM_1081-RELATED"/>
    <property type="match status" value="1"/>
</dbReference>
<dbReference type="InterPro" id="IPR036513">
    <property type="entry name" value="STAS_dom_sf"/>
</dbReference>
<sequence length="108" mass="11668">MMNPQPSWQHHVHVEPDRRIVQLRGEIDVNGAAHLLDLLTHTINAAQRVDVDMAAVQFIDSTVIGALITARNTATASGRQLVVTNPSRTARRVLGITGVLDALSPTST</sequence>
<keyword evidence="5" id="KW-1185">Reference proteome</keyword>
<feature type="domain" description="STAS" evidence="3">
    <location>
        <begin position="8"/>
        <end position="108"/>
    </location>
</feature>
<reference evidence="4 5" key="1">
    <citation type="submission" date="2016-06" db="EMBL/GenBank/DDBJ databases">
        <authorList>
            <person name="Kjaerup R.B."/>
            <person name="Dalgaard T.S."/>
            <person name="Juul-Madsen H.R."/>
        </authorList>
    </citation>
    <scope>NUCLEOTIDE SEQUENCE [LARGE SCALE GENOMIC DNA]</scope>
    <source>
        <strain evidence="4 5">DSM 43904</strain>
    </source>
</reference>
<protein>
    <recommendedName>
        <fullName evidence="2">Anti-sigma factor antagonist</fullName>
    </recommendedName>
</protein>
<dbReference type="PANTHER" id="PTHR33495">
    <property type="entry name" value="ANTI-SIGMA FACTOR ANTAGONIST TM_1081-RELATED-RELATED"/>
    <property type="match status" value="1"/>
</dbReference>
<dbReference type="AlphaFoldDB" id="A0A1C5I5S5"/>
<evidence type="ECO:0000256" key="1">
    <source>
        <dbReference type="ARBA" id="ARBA00009013"/>
    </source>
</evidence>
<dbReference type="RefSeq" id="WP_157748148.1">
    <property type="nucleotide sequence ID" value="NZ_JBFAQF010000019.1"/>
</dbReference>
<evidence type="ECO:0000313" key="5">
    <source>
        <dbReference type="Proteomes" id="UP000198217"/>
    </source>
</evidence>
<dbReference type="InterPro" id="IPR003658">
    <property type="entry name" value="Anti-sigma_ant"/>
</dbReference>
<evidence type="ECO:0000313" key="4">
    <source>
        <dbReference type="EMBL" id="SCG53547.1"/>
    </source>
</evidence>
<dbReference type="InterPro" id="IPR002645">
    <property type="entry name" value="STAS_dom"/>
</dbReference>
<evidence type="ECO:0000256" key="2">
    <source>
        <dbReference type="RuleBase" id="RU003749"/>
    </source>
</evidence>
<accession>A0A1C5I5S5</accession>
<evidence type="ECO:0000259" key="3">
    <source>
        <dbReference type="PROSITE" id="PS50801"/>
    </source>
</evidence>
<gene>
    <name evidence="4" type="ORF">GA0070609_2839</name>
</gene>
<dbReference type="Proteomes" id="UP000198217">
    <property type="component" value="Chromosome I"/>
</dbReference>
<dbReference type="Pfam" id="PF01740">
    <property type="entry name" value="STAS"/>
    <property type="match status" value="1"/>
</dbReference>
<dbReference type="GO" id="GO:0043856">
    <property type="term" value="F:anti-sigma factor antagonist activity"/>
    <property type="evidence" value="ECO:0007669"/>
    <property type="project" value="InterPro"/>
</dbReference>
<dbReference type="SUPFAM" id="SSF52091">
    <property type="entry name" value="SpoIIaa-like"/>
    <property type="match status" value="1"/>
</dbReference>
<dbReference type="CDD" id="cd07043">
    <property type="entry name" value="STAS_anti-anti-sigma_factors"/>
    <property type="match status" value="1"/>
</dbReference>
<dbReference type="EMBL" id="LT607750">
    <property type="protein sequence ID" value="SCG53547.1"/>
    <property type="molecule type" value="Genomic_DNA"/>
</dbReference>
<dbReference type="NCBIfam" id="TIGR00377">
    <property type="entry name" value="ant_ant_sig"/>
    <property type="match status" value="1"/>
</dbReference>
<comment type="similarity">
    <text evidence="1 2">Belongs to the anti-sigma-factor antagonist family.</text>
</comment>
<proteinExistence type="inferred from homology"/>